<reference evidence="8 9" key="1">
    <citation type="submission" date="2020-11" db="EMBL/GenBank/DDBJ databases">
        <title>Corynebacterium sp. ZJ-599.</title>
        <authorList>
            <person name="Zhou J."/>
        </authorList>
    </citation>
    <scope>NUCLEOTIDE SEQUENCE [LARGE SCALE GENOMIC DNA]</scope>
    <source>
        <strain evidence="8 9">ZJ-599</strain>
    </source>
</reference>
<dbReference type="AlphaFoldDB" id="A0A7T0PBJ4"/>
<organism evidence="8 9">
    <name type="scientific">Corynebacterium lizhenjunii</name>
    <dbReference type="NCBI Taxonomy" id="2709394"/>
    <lineage>
        <taxon>Bacteria</taxon>
        <taxon>Bacillati</taxon>
        <taxon>Actinomycetota</taxon>
        <taxon>Actinomycetes</taxon>
        <taxon>Mycobacteriales</taxon>
        <taxon>Corynebacteriaceae</taxon>
        <taxon>Corynebacterium</taxon>
    </lineage>
</organism>
<dbReference type="Pfam" id="PF26343">
    <property type="entry name" value="VapC50_C"/>
    <property type="match status" value="1"/>
</dbReference>
<keyword evidence="9" id="KW-1185">Reference proteome</keyword>
<evidence type="ECO:0000256" key="4">
    <source>
        <dbReference type="ARBA" id="ARBA00022801"/>
    </source>
</evidence>
<proteinExistence type="predicted"/>
<dbReference type="GO" id="GO:0004518">
    <property type="term" value="F:nuclease activity"/>
    <property type="evidence" value="ECO:0007669"/>
    <property type="project" value="UniProtKB-KW"/>
</dbReference>
<sequence>MSRFTALLDACTLVPIAQADTLLSLAEAGLYRPLWSQRILDEVRLAIERVHPRLKESGGALGRVETMNRFFDDACIEGWEGLTEGITLPDPNDVHVVAAALRGRADVIVTSNLKDFPLQTLDGLGLDVQSPDEFLINQLDLDPEEVMGCLECQRLALKNPQVTMNELLSRLERCGAVDFVGAARKQVWRIR</sequence>
<evidence type="ECO:0000256" key="3">
    <source>
        <dbReference type="ARBA" id="ARBA00022723"/>
    </source>
</evidence>
<dbReference type="Pfam" id="PF13470">
    <property type="entry name" value="PIN_3"/>
    <property type="match status" value="1"/>
</dbReference>
<dbReference type="RefSeq" id="WP_165010770.1">
    <property type="nucleotide sequence ID" value="NZ_CP064954.1"/>
</dbReference>
<dbReference type="EMBL" id="CP064954">
    <property type="protein sequence ID" value="QPK78587.1"/>
    <property type="molecule type" value="Genomic_DNA"/>
</dbReference>
<keyword evidence="5" id="KW-0460">Magnesium</keyword>
<protein>
    <submittedName>
        <fullName evidence="8">PIN domain-containing protein</fullName>
    </submittedName>
</protein>
<name>A0A7T0PBJ4_9CORY</name>
<dbReference type="GO" id="GO:0016787">
    <property type="term" value="F:hydrolase activity"/>
    <property type="evidence" value="ECO:0007669"/>
    <property type="project" value="UniProtKB-KW"/>
</dbReference>
<dbReference type="InterPro" id="IPR029060">
    <property type="entry name" value="PIN-like_dom_sf"/>
</dbReference>
<feature type="domain" description="PIN" evidence="6">
    <location>
        <begin position="7"/>
        <end position="113"/>
    </location>
</feature>
<evidence type="ECO:0000313" key="9">
    <source>
        <dbReference type="Proteomes" id="UP000594681"/>
    </source>
</evidence>
<dbReference type="SUPFAM" id="SSF88723">
    <property type="entry name" value="PIN domain-like"/>
    <property type="match status" value="1"/>
</dbReference>
<dbReference type="InterPro" id="IPR058652">
    <property type="entry name" value="VapC50_C"/>
</dbReference>
<dbReference type="GO" id="GO:0046872">
    <property type="term" value="F:metal ion binding"/>
    <property type="evidence" value="ECO:0007669"/>
    <property type="project" value="UniProtKB-KW"/>
</dbReference>
<accession>A0A7T0PBJ4</accession>
<dbReference type="Proteomes" id="UP000594681">
    <property type="component" value="Chromosome"/>
</dbReference>
<keyword evidence="1" id="KW-1277">Toxin-antitoxin system</keyword>
<evidence type="ECO:0000313" key="8">
    <source>
        <dbReference type="EMBL" id="QPK78587.1"/>
    </source>
</evidence>
<dbReference type="KEGG" id="cliz:G7Y31_08490"/>
<evidence type="ECO:0000259" key="7">
    <source>
        <dbReference type="Pfam" id="PF26343"/>
    </source>
</evidence>
<evidence type="ECO:0000256" key="2">
    <source>
        <dbReference type="ARBA" id="ARBA00022722"/>
    </source>
</evidence>
<feature type="domain" description="VapC50 C-terminal" evidence="7">
    <location>
        <begin position="131"/>
        <end position="184"/>
    </location>
</feature>
<keyword evidence="4" id="KW-0378">Hydrolase</keyword>
<dbReference type="InterPro" id="IPR002716">
    <property type="entry name" value="PIN_dom"/>
</dbReference>
<keyword evidence="2" id="KW-0540">Nuclease</keyword>
<gene>
    <name evidence="8" type="ORF">G7Y31_08490</name>
</gene>
<evidence type="ECO:0000256" key="5">
    <source>
        <dbReference type="ARBA" id="ARBA00022842"/>
    </source>
</evidence>
<evidence type="ECO:0000259" key="6">
    <source>
        <dbReference type="Pfam" id="PF13470"/>
    </source>
</evidence>
<keyword evidence="3" id="KW-0479">Metal-binding</keyword>
<evidence type="ECO:0000256" key="1">
    <source>
        <dbReference type="ARBA" id="ARBA00022649"/>
    </source>
</evidence>